<feature type="compositionally biased region" description="Basic and acidic residues" evidence="1">
    <location>
        <begin position="146"/>
        <end position="155"/>
    </location>
</feature>
<dbReference type="EMBL" id="RBNI01016447">
    <property type="protein sequence ID" value="RUP08586.1"/>
    <property type="molecule type" value="Genomic_DNA"/>
</dbReference>
<name>A0A433B0P6_9FUNG</name>
<evidence type="ECO:0000256" key="1">
    <source>
        <dbReference type="SAM" id="MobiDB-lite"/>
    </source>
</evidence>
<proteinExistence type="predicted"/>
<keyword evidence="3" id="KW-1185">Reference proteome</keyword>
<feature type="compositionally biased region" description="Polar residues" evidence="1">
    <location>
        <begin position="106"/>
        <end position="123"/>
    </location>
</feature>
<accession>A0A433B0P6</accession>
<dbReference type="SUPFAM" id="SSF51905">
    <property type="entry name" value="FAD/NAD(P)-binding domain"/>
    <property type="match status" value="1"/>
</dbReference>
<comment type="caution">
    <text evidence="2">The sequence shown here is derived from an EMBL/GenBank/DDBJ whole genome shotgun (WGS) entry which is preliminary data.</text>
</comment>
<organism evidence="2 3">
    <name type="scientific">Jimgerdemannia flammicorona</name>
    <dbReference type="NCBI Taxonomy" id="994334"/>
    <lineage>
        <taxon>Eukaryota</taxon>
        <taxon>Fungi</taxon>
        <taxon>Fungi incertae sedis</taxon>
        <taxon>Mucoromycota</taxon>
        <taxon>Mucoromycotina</taxon>
        <taxon>Endogonomycetes</taxon>
        <taxon>Endogonales</taxon>
        <taxon>Endogonaceae</taxon>
        <taxon>Jimgerdemannia</taxon>
    </lineage>
</organism>
<sequence>MLWENPVQMGWVDGWVGRAGWGRMDGWLTGDRLLMRGCLVTLFGWRVACVVRVSHKLYPVQSSPVPRKNFRSDQEAWDNSTMNSLRLLSVRSARVSRLVTLPPTPSSRHFSRSYSVNHTGASSKSSDYNFLLFYLTSPPPKNSSHRRSDLQDQNDKTVPVTKGQDKDPFILVGAGTASFTAAQSIKEKNPEANVIIIGNENDVPYLSGKGLIKGTTQMNLTRQIGELPIVLSCSPGLRLIASVFHELDAPYEIVDSKSLHIVPTSKVKLLLSREVTNLNIDEKTITLDDGTNLKYSKV</sequence>
<feature type="region of interest" description="Disordered" evidence="1">
    <location>
        <begin position="104"/>
        <end position="123"/>
    </location>
</feature>
<evidence type="ECO:0000313" key="3">
    <source>
        <dbReference type="Proteomes" id="UP000268093"/>
    </source>
</evidence>
<gene>
    <name evidence="2" type="ORF">BC936DRAFT_140117</name>
</gene>
<evidence type="ECO:0008006" key="4">
    <source>
        <dbReference type="Google" id="ProtNLM"/>
    </source>
</evidence>
<dbReference type="InterPro" id="IPR036188">
    <property type="entry name" value="FAD/NAD-bd_sf"/>
</dbReference>
<dbReference type="AlphaFoldDB" id="A0A433B0P6"/>
<dbReference type="OrthoDB" id="6029at2759"/>
<protein>
    <recommendedName>
        <fullName evidence="4">FAD/NAD(P)-binding domain-containing protein</fullName>
    </recommendedName>
</protein>
<evidence type="ECO:0000313" key="2">
    <source>
        <dbReference type="EMBL" id="RUP08586.1"/>
    </source>
</evidence>
<dbReference type="Gene3D" id="3.50.50.60">
    <property type="entry name" value="FAD/NAD(P)-binding domain"/>
    <property type="match status" value="2"/>
</dbReference>
<reference evidence="2 3" key="1">
    <citation type="journal article" date="2018" name="New Phytol.">
        <title>Phylogenomics of Endogonaceae and evolution of mycorrhizas within Mucoromycota.</title>
        <authorList>
            <person name="Chang Y."/>
            <person name="Desiro A."/>
            <person name="Na H."/>
            <person name="Sandor L."/>
            <person name="Lipzen A."/>
            <person name="Clum A."/>
            <person name="Barry K."/>
            <person name="Grigoriev I.V."/>
            <person name="Martin F.M."/>
            <person name="Stajich J.E."/>
            <person name="Smith M.E."/>
            <person name="Bonito G."/>
            <person name="Spatafora J.W."/>
        </authorList>
    </citation>
    <scope>NUCLEOTIDE SEQUENCE [LARGE SCALE GENOMIC DNA]</scope>
    <source>
        <strain evidence="2 3">GMNB39</strain>
    </source>
</reference>
<feature type="region of interest" description="Disordered" evidence="1">
    <location>
        <begin position="140"/>
        <end position="162"/>
    </location>
</feature>
<dbReference type="Proteomes" id="UP000268093">
    <property type="component" value="Unassembled WGS sequence"/>
</dbReference>